<feature type="compositionally biased region" description="Low complexity" evidence="1">
    <location>
        <begin position="112"/>
        <end position="127"/>
    </location>
</feature>
<dbReference type="KEGG" id="pgri:PgNI_05637"/>
<feature type="region of interest" description="Disordered" evidence="1">
    <location>
        <begin position="1"/>
        <end position="198"/>
    </location>
</feature>
<gene>
    <name evidence="3" type="ORF">PgNI_05637</name>
</gene>
<keyword evidence="2" id="KW-1185">Reference proteome</keyword>
<feature type="compositionally biased region" description="Polar residues" evidence="1">
    <location>
        <begin position="355"/>
        <end position="364"/>
    </location>
</feature>
<dbReference type="Proteomes" id="UP000515153">
    <property type="component" value="Chromosome I"/>
</dbReference>
<reference evidence="3" key="3">
    <citation type="submission" date="2025-08" db="UniProtKB">
        <authorList>
            <consortium name="RefSeq"/>
        </authorList>
    </citation>
    <scope>IDENTIFICATION</scope>
    <source>
        <strain evidence="3">NI907</strain>
    </source>
</reference>
<sequence>MHTPRATTPEQSHQEIKTPDTPRWGFADPWEPFGVRRSTRIQSQSTSSTTTTIDRKTNRTPSPVNSRSAPAPRSPRFTVTRASPQKRPAMDLNELPASPTKKHASLKRDGPSSSMLSGDAGSSSLLGPLNAQKKAPQMVFGRTDISEQTGMLPTPSKTPSRKHSKQLQADINAVSRNLFNDDDIMPQPKTKRPTKYSGISMGSFTAVESEDPIDIFTDSHDRIPVVDDDAENPFIDGPSHGRSQRLAARQRRNEDLVARTSDAQVHLAEGGVISLKEARERSEEGFIQVFRGKRIFHQDARGKKLKGRLLFASASAAKPKSSSIVDEDEEAETDIEDHIDSQVENNLDIDDEISAEQSSSTIISNEGGLATPKVKVDKKVTTPIAPGAPHSPPATGRLLRSSRRSTEETPVHKPRKPSSPFDGWARVKGSIDTRGTSSKRPATPTSPRVDAKRPRC</sequence>
<evidence type="ECO:0000256" key="1">
    <source>
        <dbReference type="SAM" id="MobiDB-lite"/>
    </source>
</evidence>
<organism evidence="2 3">
    <name type="scientific">Pyricularia grisea</name>
    <name type="common">Crabgrass-specific blast fungus</name>
    <name type="synonym">Magnaporthe grisea</name>
    <dbReference type="NCBI Taxonomy" id="148305"/>
    <lineage>
        <taxon>Eukaryota</taxon>
        <taxon>Fungi</taxon>
        <taxon>Dikarya</taxon>
        <taxon>Ascomycota</taxon>
        <taxon>Pezizomycotina</taxon>
        <taxon>Sordariomycetes</taxon>
        <taxon>Sordariomycetidae</taxon>
        <taxon>Magnaporthales</taxon>
        <taxon>Pyriculariaceae</taxon>
        <taxon>Pyricularia</taxon>
    </lineage>
</organism>
<reference evidence="2 3" key="1">
    <citation type="journal article" date="2019" name="Mol. Biol. Evol.">
        <title>Blast fungal genomes show frequent chromosomal changes, gene gains and losses, and effector gene turnover.</title>
        <authorList>
            <person name="Gomez Luciano L.B."/>
            <person name="Jason Tsai I."/>
            <person name="Chuma I."/>
            <person name="Tosa Y."/>
            <person name="Chen Y.H."/>
            <person name="Li J.Y."/>
            <person name="Li M.Y."/>
            <person name="Jade Lu M.Y."/>
            <person name="Nakayashiki H."/>
            <person name="Li W.H."/>
        </authorList>
    </citation>
    <scope>NUCLEOTIDE SEQUENCE [LARGE SCALE GENOMIC DNA]</scope>
    <source>
        <strain evidence="2 3">NI907</strain>
    </source>
</reference>
<feature type="compositionally biased region" description="Polar residues" evidence="1">
    <location>
        <begin position="433"/>
        <end position="446"/>
    </location>
</feature>
<feature type="compositionally biased region" description="Low complexity" evidence="1">
    <location>
        <begin position="40"/>
        <end position="52"/>
    </location>
</feature>
<dbReference type="GeneID" id="41960577"/>
<proteinExistence type="predicted"/>
<accession>A0A6P8B850</accession>
<feature type="compositionally biased region" description="Polar residues" evidence="1">
    <location>
        <begin position="146"/>
        <end position="158"/>
    </location>
</feature>
<feature type="compositionally biased region" description="Acidic residues" evidence="1">
    <location>
        <begin position="325"/>
        <end position="335"/>
    </location>
</feature>
<evidence type="ECO:0000313" key="3">
    <source>
        <dbReference type="RefSeq" id="XP_030983179.1"/>
    </source>
</evidence>
<feature type="compositionally biased region" description="Polar residues" evidence="1">
    <location>
        <begin position="1"/>
        <end position="11"/>
    </location>
</feature>
<dbReference type="RefSeq" id="XP_030983179.1">
    <property type="nucleotide sequence ID" value="XM_031125668.1"/>
</dbReference>
<evidence type="ECO:0000313" key="2">
    <source>
        <dbReference type="Proteomes" id="UP000515153"/>
    </source>
</evidence>
<feature type="compositionally biased region" description="Polar residues" evidence="1">
    <location>
        <begin position="166"/>
        <end position="178"/>
    </location>
</feature>
<dbReference type="AlphaFoldDB" id="A0A6P8B850"/>
<feature type="region of interest" description="Disordered" evidence="1">
    <location>
        <begin position="317"/>
        <end position="456"/>
    </location>
</feature>
<name>A0A6P8B850_PYRGI</name>
<protein>
    <submittedName>
        <fullName evidence="3">Uncharacterized protein</fullName>
    </submittedName>
</protein>
<reference evidence="3" key="2">
    <citation type="submission" date="2019-10" db="EMBL/GenBank/DDBJ databases">
        <authorList>
            <consortium name="NCBI Genome Project"/>
        </authorList>
    </citation>
    <scope>NUCLEOTIDE SEQUENCE</scope>
    <source>
        <strain evidence="3">NI907</strain>
    </source>
</reference>